<feature type="region of interest" description="Disordered" evidence="1">
    <location>
        <begin position="49"/>
        <end position="68"/>
    </location>
</feature>
<dbReference type="HOGENOM" id="CLU_2789527_0_0_11"/>
<name>Q8VJ02_MYCTO</name>
<organism evidence="2 3">
    <name type="scientific">Mycobacterium tuberculosis (strain CDC 1551 / Oshkosh)</name>
    <dbReference type="NCBI Taxonomy" id="83331"/>
    <lineage>
        <taxon>Bacteria</taxon>
        <taxon>Bacillati</taxon>
        <taxon>Actinomycetota</taxon>
        <taxon>Actinomycetes</taxon>
        <taxon>Mycobacteriales</taxon>
        <taxon>Mycobacteriaceae</taxon>
        <taxon>Mycobacterium</taxon>
        <taxon>Mycobacterium tuberculosis complex</taxon>
    </lineage>
</organism>
<dbReference type="Proteomes" id="UP000001020">
    <property type="component" value="Chromosome"/>
</dbReference>
<gene>
    <name evidence="2" type="ordered locus">MT3573.9</name>
</gene>
<sequence>MTEFDDIKNLSLPETRDAAKQLLDSVAGDLTGEAAQRFQALTRHAEELRAEQRRRGREAEEAAPLPGR</sequence>
<evidence type="ECO:0000313" key="2">
    <source>
        <dbReference type="EMBL" id="AAK47923.1"/>
    </source>
</evidence>
<keyword evidence="3" id="KW-1185">Reference proteome</keyword>
<evidence type="ECO:0000313" key="3">
    <source>
        <dbReference type="Proteomes" id="UP000001020"/>
    </source>
</evidence>
<evidence type="ECO:0000256" key="1">
    <source>
        <dbReference type="SAM" id="MobiDB-lite"/>
    </source>
</evidence>
<protein>
    <submittedName>
        <fullName evidence="2">Uncharacterized protein</fullName>
    </submittedName>
</protein>
<dbReference type="AlphaFoldDB" id="Q8VJ02"/>
<accession>Q8VJ02</accession>
<dbReference type="KEGG" id="mtc:MT3573.9"/>
<reference evidence="2 3" key="1">
    <citation type="journal article" date="2002" name="J. Bacteriol.">
        <title>Whole-genome comparison of Mycobacterium tuberculosis clinical and laboratory strains.</title>
        <authorList>
            <person name="Fleischmann R.D."/>
            <person name="Alland D."/>
            <person name="Eisen J.A."/>
            <person name="Carpenter L."/>
            <person name="White O."/>
            <person name="Peterson J."/>
            <person name="DeBoy R."/>
            <person name="Dodson R."/>
            <person name="Gwinn M."/>
            <person name="Haft D."/>
            <person name="Hickey E."/>
            <person name="Kolonay J.F."/>
            <person name="Nelson W.C."/>
            <person name="Umayam L.A."/>
            <person name="Ermolaeva M."/>
            <person name="Salzberg S.L."/>
            <person name="Delcher A."/>
            <person name="Utterback T."/>
            <person name="Weidman J."/>
            <person name="Khouri H."/>
            <person name="Gill J."/>
            <person name="Mikula A."/>
            <person name="Bishai W."/>
            <person name="Jacobs Jr W.R.Jr."/>
            <person name="Venter J.C."/>
            <person name="Fraser C.M."/>
        </authorList>
    </citation>
    <scope>NUCLEOTIDE SEQUENCE [LARGE SCALE GENOMIC DNA]</scope>
    <source>
        <strain evidence="3">CDC 1551 / Oshkosh</strain>
    </source>
</reference>
<feature type="compositionally biased region" description="Basic and acidic residues" evidence="1">
    <location>
        <begin position="49"/>
        <end position="60"/>
    </location>
</feature>
<dbReference type="EMBL" id="AE000516">
    <property type="protein sequence ID" value="AAK47923.1"/>
    <property type="molecule type" value="Genomic_DNA"/>
</dbReference>
<proteinExistence type="predicted"/>